<name>A0AAD8K747_TARER</name>
<comment type="caution">
    <text evidence="1">The sequence shown here is derived from an EMBL/GenBank/DDBJ whole genome shotgun (WGS) entry which is preliminary data.</text>
</comment>
<evidence type="ECO:0000313" key="1">
    <source>
        <dbReference type="EMBL" id="KAK1415721.1"/>
    </source>
</evidence>
<keyword evidence="2" id="KW-1185">Reference proteome</keyword>
<evidence type="ECO:0000313" key="2">
    <source>
        <dbReference type="Proteomes" id="UP001229421"/>
    </source>
</evidence>
<dbReference type="AlphaFoldDB" id="A0AAD8K747"/>
<organism evidence="1 2">
    <name type="scientific">Tagetes erecta</name>
    <name type="common">African marigold</name>
    <dbReference type="NCBI Taxonomy" id="13708"/>
    <lineage>
        <taxon>Eukaryota</taxon>
        <taxon>Viridiplantae</taxon>
        <taxon>Streptophyta</taxon>
        <taxon>Embryophyta</taxon>
        <taxon>Tracheophyta</taxon>
        <taxon>Spermatophyta</taxon>
        <taxon>Magnoliopsida</taxon>
        <taxon>eudicotyledons</taxon>
        <taxon>Gunneridae</taxon>
        <taxon>Pentapetalae</taxon>
        <taxon>asterids</taxon>
        <taxon>campanulids</taxon>
        <taxon>Asterales</taxon>
        <taxon>Asteraceae</taxon>
        <taxon>Asteroideae</taxon>
        <taxon>Heliantheae alliance</taxon>
        <taxon>Tageteae</taxon>
        <taxon>Tagetes</taxon>
    </lineage>
</organism>
<reference evidence="1" key="1">
    <citation type="journal article" date="2023" name="bioRxiv">
        <title>Improved chromosome-level genome assembly for marigold (Tagetes erecta).</title>
        <authorList>
            <person name="Jiang F."/>
            <person name="Yuan L."/>
            <person name="Wang S."/>
            <person name="Wang H."/>
            <person name="Xu D."/>
            <person name="Wang A."/>
            <person name="Fan W."/>
        </authorList>
    </citation>
    <scope>NUCLEOTIDE SEQUENCE</scope>
    <source>
        <strain evidence="1">WSJ</strain>
        <tissue evidence="1">Leaf</tissue>
    </source>
</reference>
<protein>
    <submittedName>
        <fullName evidence="1">Uncharacterized protein</fullName>
    </submittedName>
</protein>
<sequence length="80" mass="9373">MTPNNADDAEQAYPILQTLRIVELSDRSASVRQRCRQFLCNATITTAHKYRLRFCVKCWGWQHYKGCNYNTFNSGPQEQK</sequence>
<dbReference type="EMBL" id="JAUHHV010000008">
    <property type="protein sequence ID" value="KAK1415721.1"/>
    <property type="molecule type" value="Genomic_DNA"/>
</dbReference>
<dbReference type="Proteomes" id="UP001229421">
    <property type="component" value="Unassembled WGS sequence"/>
</dbReference>
<proteinExistence type="predicted"/>
<gene>
    <name evidence="1" type="ORF">QVD17_31506</name>
</gene>
<accession>A0AAD8K747</accession>